<sequence>MIATTDSHNGHDFDRQVLALLFQHRLVTSAQLRELLGPFENPNWANKRLAGLHSKGLAEYVTRSVFGNGRSRIWFLTDAGREVAGEFKELRSLSSPPPKLDASRALLNSGHTLDVVRTHVEFIRDARRRGDEYGPRDWVPEVYHRLSEARRDALMPDAVMRYTATTDEGRVHLRAFVELDRCTEVSEQLTSKLTAYARFYELTPIPLRLRGTTEAQGAPPAWQDFYPLFPRLLFVLTNGSETTMRNRIEDLQLAAGDNARVVNLLRNVPAGAATLRDIEEHGPSAPVWSPLADAERPRCGWADL</sequence>
<dbReference type="InterPro" id="IPR036390">
    <property type="entry name" value="WH_DNA-bd_sf"/>
</dbReference>
<protein>
    <recommendedName>
        <fullName evidence="3">Protein involved in plasmid replication-relaxation</fullName>
    </recommendedName>
</protein>
<dbReference type="Pfam" id="PF13814">
    <property type="entry name" value="Replic_Relax"/>
    <property type="match status" value="1"/>
</dbReference>
<keyword evidence="2" id="KW-1185">Reference proteome</keyword>
<gene>
    <name evidence="1" type="ORF">FHR36_007130</name>
</gene>
<evidence type="ECO:0000313" key="1">
    <source>
        <dbReference type="EMBL" id="MCP2313931.1"/>
    </source>
</evidence>
<proteinExistence type="predicted"/>
<name>A0ABT1JB84_9ACTN</name>
<accession>A0ABT1JB84</accession>
<reference evidence="1 2" key="1">
    <citation type="submission" date="2022-06" db="EMBL/GenBank/DDBJ databases">
        <title>Sequencing the genomes of 1000 actinobacteria strains.</title>
        <authorList>
            <person name="Klenk H.-P."/>
        </authorList>
    </citation>
    <scope>NUCLEOTIDE SEQUENCE [LARGE SCALE GENOMIC DNA]</scope>
    <source>
        <strain evidence="1 2">DSM 41656</strain>
    </source>
</reference>
<evidence type="ECO:0008006" key="3">
    <source>
        <dbReference type="Google" id="ProtNLM"/>
    </source>
</evidence>
<dbReference type="RefSeq" id="WP_253804241.1">
    <property type="nucleotide sequence ID" value="NZ_BAAAUB010000029.1"/>
</dbReference>
<dbReference type="SUPFAM" id="SSF46785">
    <property type="entry name" value="Winged helix' DNA-binding domain"/>
    <property type="match status" value="1"/>
</dbReference>
<evidence type="ECO:0000313" key="2">
    <source>
        <dbReference type="Proteomes" id="UP001206483"/>
    </source>
</evidence>
<dbReference type="InterPro" id="IPR025855">
    <property type="entry name" value="Replic_Relax"/>
</dbReference>
<dbReference type="Proteomes" id="UP001206483">
    <property type="component" value="Unassembled WGS sequence"/>
</dbReference>
<organism evidence="1 2">
    <name type="scientific">Kitasatospora paracochleata</name>
    <dbReference type="NCBI Taxonomy" id="58354"/>
    <lineage>
        <taxon>Bacteria</taxon>
        <taxon>Bacillati</taxon>
        <taxon>Actinomycetota</taxon>
        <taxon>Actinomycetes</taxon>
        <taxon>Kitasatosporales</taxon>
        <taxon>Streptomycetaceae</taxon>
        <taxon>Kitasatospora</taxon>
    </lineage>
</organism>
<dbReference type="EMBL" id="JAMZDX010000008">
    <property type="protein sequence ID" value="MCP2313931.1"/>
    <property type="molecule type" value="Genomic_DNA"/>
</dbReference>
<comment type="caution">
    <text evidence="1">The sequence shown here is derived from an EMBL/GenBank/DDBJ whole genome shotgun (WGS) entry which is preliminary data.</text>
</comment>